<dbReference type="EMBL" id="FPLJ01000025">
    <property type="protein sequence ID" value="SGY85512.1"/>
    <property type="molecule type" value="Genomic_DNA"/>
</dbReference>
<reference evidence="1 3" key="1">
    <citation type="submission" date="2016-11" db="EMBL/GenBank/DDBJ databases">
        <authorList>
            <person name="Klemetsen T."/>
        </authorList>
    </citation>
    <scope>NUCLEOTIDE SEQUENCE [LARGE SCALE GENOMIC DNA]</scope>
    <source>
        <strain evidence="1">MT 2528</strain>
    </source>
</reference>
<accession>A0ABY1HCN1</accession>
<keyword evidence="3" id="KW-1185">Reference proteome</keyword>
<sequence length="54" mass="6412">MRLYETECNNIFDVITDNKSEASRLETRSDLMITIREIINATRKRYHPTRVSLP</sequence>
<dbReference type="EMBL" id="FPLJ01000116">
    <property type="protein sequence ID" value="SGZ01892.1"/>
    <property type="molecule type" value="Genomic_DNA"/>
</dbReference>
<dbReference type="RefSeq" id="WP_170860715.1">
    <property type="nucleotide sequence ID" value="NZ_CAWQZC010000029.1"/>
</dbReference>
<evidence type="ECO:0000313" key="3">
    <source>
        <dbReference type="Proteomes" id="UP000182660"/>
    </source>
</evidence>
<name>A0ABY1HCN1_9GAMM</name>
<evidence type="ECO:0000313" key="1">
    <source>
        <dbReference type="EMBL" id="SGY85512.1"/>
    </source>
</evidence>
<gene>
    <name evidence="1" type="ORF">MT2528_0857</name>
    <name evidence="2" type="ORF">MT2528_4308</name>
</gene>
<organism evidence="1 3">
    <name type="scientific">Moritella viscosa</name>
    <dbReference type="NCBI Taxonomy" id="80854"/>
    <lineage>
        <taxon>Bacteria</taxon>
        <taxon>Pseudomonadati</taxon>
        <taxon>Pseudomonadota</taxon>
        <taxon>Gammaproteobacteria</taxon>
        <taxon>Alteromonadales</taxon>
        <taxon>Moritellaceae</taxon>
        <taxon>Moritella</taxon>
    </lineage>
</organism>
<comment type="caution">
    <text evidence="1">The sequence shown here is derived from an EMBL/GenBank/DDBJ whole genome shotgun (WGS) entry which is preliminary data.</text>
</comment>
<dbReference type="GeneID" id="61298370"/>
<evidence type="ECO:0000313" key="2">
    <source>
        <dbReference type="EMBL" id="SGZ01892.1"/>
    </source>
</evidence>
<protein>
    <submittedName>
        <fullName evidence="1">Uncharacterized protein</fullName>
    </submittedName>
</protein>
<dbReference type="Proteomes" id="UP000182660">
    <property type="component" value="Unassembled WGS sequence"/>
</dbReference>
<proteinExistence type="predicted"/>